<name>A0A2N5NJ14_MEDGN</name>
<evidence type="ECO:0000313" key="9">
    <source>
        <dbReference type="EMBL" id="PLT55841.1"/>
    </source>
</evidence>
<comment type="caution">
    <text evidence="9">The sequence shown here is derived from an EMBL/GenBank/DDBJ whole genome shotgun (WGS) entry which is preliminary data.</text>
</comment>
<evidence type="ECO:0000256" key="1">
    <source>
        <dbReference type="ARBA" id="ARBA00004651"/>
    </source>
</evidence>
<keyword evidence="4 7" id="KW-0812">Transmembrane</keyword>
<gene>
    <name evidence="9" type="ORF">CDL18_06580</name>
</gene>
<feature type="transmembrane region" description="Helical" evidence="7">
    <location>
        <begin position="160"/>
        <end position="180"/>
    </location>
</feature>
<feature type="transmembrane region" description="Helical" evidence="7">
    <location>
        <begin position="112"/>
        <end position="132"/>
    </location>
</feature>
<evidence type="ECO:0000256" key="4">
    <source>
        <dbReference type="ARBA" id="ARBA00022692"/>
    </source>
</evidence>
<keyword evidence="5 7" id="KW-1133">Transmembrane helix</keyword>
<dbReference type="GO" id="GO:0005886">
    <property type="term" value="C:plasma membrane"/>
    <property type="evidence" value="ECO:0007669"/>
    <property type="project" value="UniProtKB-SubCell"/>
</dbReference>
<dbReference type="RefSeq" id="WP_101879481.1">
    <property type="nucleotide sequence ID" value="NZ_NIHM01000007.1"/>
</dbReference>
<keyword evidence="3" id="KW-1003">Cell membrane</keyword>
<reference evidence="9 10" key="1">
    <citation type="journal article" date="2017" name="Genome Med.">
        <title>A novel Ruminococcus gnavus clade enriched in inflammatory bowel disease patients.</title>
        <authorList>
            <person name="Hall A.B."/>
            <person name="Yassour M."/>
            <person name="Sauk J."/>
            <person name="Garner A."/>
            <person name="Jiang X."/>
            <person name="Arthur T."/>
            <person name="Lagoudas G.K."/>
            <person name="Vatanen T."/>
            <person name="Fornelos N."/>
            <person name="Wilson R."/>
            <person name="Bertha M."/>
            <person name="Cohen M."/>
            <person name="Garber J."/>
            <person name="Khalili H."/>
            <person name="Gevers D."/>
            <person name="Ananthakrishnan A.N."/>
            <person name="Kugathasan S."/>
            <person name="Lander E.S."/>
            <person name="Blainey P."/>
            <person name="Vlamakis H."/>
            <person name="Xavier R.J."/>
            <person name="Huttenhower C."/>
        </authorList>
    </citation>
    <scope>NUCLEOTIDE SEQUENCE [LARGE SCALE GENOMIC DNA]</scope>
    <source>
        <strain evidence="9 10">RJX1118</strain>
    </source>
</reference>
<dbReference type="PANTHER" id="PTHR30193:SF37">
    <property type="entry name" value="INNER MEMBRANE ABC TRANSPORTER PERMEASE PROTEIN YCJO"/>
    <property type="match status" value="1"/>
</dbReference>
<dbReference type="SUPFAM" id="SSF161098">
    <property type="entry name" value="MetI-like"/>
    <property type="match status" value="1"/>
</dbReference>
<organism evidence="9 10">
    <name type="scientific">Mediterraneibacter gnavus</name>
    <name type="common">Ruminococcus gnavus</name>
    <dbReference type="NCBI Taxonomy" id="33038"/>
    <lineage>
        <taxon>Bacteria</taxon>
        <taxon>Bacillati</taxon>
        <taxon>Bacillota</taxon>
        <taxon>Clostridia</taxon>
        <taxon>Lachnospirales</taxon>
        <taxon>Lachnospiraceae</taxon>
        <taxon>Mediterraneibacter</taxon>
    </lineage>
</organism>
<dbReference type="InterPro" id="IPR035906">
    <property type="entry name" value="MetI-like_sf"/>
</dbReference>
<accession>A0A2N5NJ14</accession>
<keyword evidence="2 7" id="KW-0813">Transport</keyword>
<feature type="transmembrane region" description="Helical" evidence="7">
    <location>
        <begin position="20"/>
        <end position="47"/>
    </location>
</feature>
<evidence type="ECO:0000256" key="3">
    <source>
        <dbReference type="ARBA" id="ARBA00022475"/>
    </source>
</evidence>
<dbReference type="GO" id="GO:0055085">
    <property type="term" value="P:transmembrane transport"/>
    <property type="evidence" value="ECO:0007669"/>
    <property type="project" value="InterPro"/>
</dbReference>
<proteinExistence type="inferred from homology"/>
<comment type="subcellular location">
    <subcellularLocation>
        <location evidence="1 7">Cell membrane</location>
        <topology evidence="1 7">Multi-pass membrane protein</topology>
    </subcellularLocation>
</comment>
<protein>
    <submittedName>
        <fullName evidence="9">Lactose ABC transporter permease</fullName>
    </submittedName>
</protein>
<dbReference type="Pfam" id="PF00528">
    <property type="entry name" value="BPD_transp_1"/>
    <property type="match status" value="1"/>
</dbReference>
<feature type="transmembrane region" description="Helical" evidence="7">
    <location>
        <begin position="267"/>
        <end position="291"/>
    </location>
</feature>
<dbReference type="PROSITE" id="PS50928">
    <property type="entry name" value="ABC_TM1"/>
    <property type="match status" value="1"/>
</dbReference>
<sequence length="301" mass="33523">MIQAGNKVSTRKKKENLKAYAFMAPALIIVVLFTIIPIIGSLVLMFYDYSVLGTTKFIGFDNFIKAFQDREFIIAMENSIIFVVIVPIIQLLSILLALIVNQKLPGISVFRTLFYIPVVTSMVAVSIMWGFIFDSHGIINTMLQDWRWISQPLGFLHSKYTAMPCLMFITVWQGLGYYMMMYLAGLQGIPAELTEAARIDGANGIQTVFKIKIPLLKPYIWLCTLNSVISAIGVFDVVFVLTQGGPNNATMVINYYSYTKAFGDFQFGYAAAIGAIQAVLTSILSIVVFIYGRKGGMSNNE</sequence>
<dbReference type="Gene3D" id="1.10.3720.10">
    <property type="entry name" value="MetI-like"/>
    <property type="match status" value="1"/>
</dbReference>
<dbReference type="EMBL" id="NIHM01000007">
    <property type="protein sequence ID" value="PLT55841.1"/>
    <property type="molecule type" value="Genomic_DNA"/>
</dbReference>
<comment type="similarity">
    <text evidence="7">Belongs to the binding-protein-dependent transport system permease family.</text>
</comment>
<dbReference type="InterPro" id="IPR000515">
    <property type="entry name" value="MetI-like"/>
</dbReference>
<dbReference type="Proteomes" id="UP000234849">
    <property type="component" value="Unassembled WGS sequence"/>
</dbReference>
<dbReference type="PANTHER" id="PTHR30193">
    <property type="entry name" value="ABC TRANSPORTER PERMEASE PROTEIN"/>
    <property type="match status" value="1"/>
</dbReference>
<evidence type="ECO:0000256" key="7">
    <source>
        <dbReference type="RuleBase" id="RU363032"/>
    </source>
</evidence>
<feature type="transmembrane region" description="Helical" evidence="7">
    <location>
        <begin position="219"/>
        <end position="241"/>
    </location>
</feature>
<feature type="domain" description="ABC transmembrane type-1" evidence="8">
    <location>
        <begin position="75"/>
        <end position="288"/>
    </location>
</feature>
<keyword evidence="6 7" id="KW-0472">Membrane</keyword>
<evidence type="ECO:0000313" key="10">
    <source>
        <dbReference type="Proteomes" id="UP000234849"/>
    </source>
</evidence>
<feature type="transmembrane region" description="Helical" evidence="7">
    <location>
        <begin position="80"/>
        <end position="100"/>
    </location>
</feature>
<evidence type="ECO:0000256" key="6">
    <source>
        <dbReference type="ARBA" id="ARBA00023136"/>
    </source>
</evidence>
<dbReference type="InterPro" id="IPR051393">
    <property type="entry name" value="ABC_transporter_permease"/>
</dbReference>
<evidence type="ECO:0000259" key="8">
    <source>
        <dbReference type="PROSITE" id="PS50928"/>
    </source>
</evidence>
<evidence type="ECO:0000256" key="5">
    <source>
        <dbReference type="ARBA" id="ARBA00022989"/>
    </source>
</evidence>
<dbReference type="AlphaFoldDB" id="A0A2N5NJ14"/>
<evidence type="ECO:0000256" key="2">
    <source>
        <dbReference type="ARBA" id="ARBA00022448"/>
    </source>
</evidence>
<dbReference type="CDD" id="cd06261">
    <property type="entry name" value="TM_PBP2"/>
    <property type="match status" value="1"/>
</dbReference>